<feature type="domain" description="ACAD9/ACADV-like C-terminal" evidence="6">
    <location>
        <begin position="431"/>
        <end position="540"/>
    </location>
</feature>
<feature type="domain" description="Acyl-CoA dehydrogenase/oxidase N-terminal" evidence="5">
    <location>
        <begin position="86"/>
        <end position="154"/>
    </location>
</feature>
<dbReference type="GO" id="GO:0050660">
    <property type="term" value="F:flavin adenine dinucleotide binding"/>
    <property type="evidence" value="ECO:0007669"/>
    <property type="project" value="InterPro"/>
</dbReference>
<evidence type="ECO:0000313" key="8">
    <source>
        <dbReference type="Proteomes" id="UP000031737"/>
    </source>
</evidence>
<evidence type="ECO:0000259" key="5">
    <source>
        <dbReference type="Pfam" id="PF02771"/>
    </source>
</evidence>
<dbReference type="Proteomes" id="UP000031737">
    <property type="component" value="Unassembled WGS sequence"/>
</dbReference>
<keyword evidence="4" id="KW-0496">Mitochondrion</keyword>
<evidence type="ECO:0000256" key="4">
    <source>
        <dbReference type="ARBA" id="ARBA00023128"/>
    </source>
</evidence>
<evidence type="ECO:0000256" key="1">
    <source>
        <dbReference type="ARBA" id="ARBA00004173"/>
    </source>
</evidence>
<comment type="subcellular location">
    <subcellularLocation>
        <location evidence="1">Mitochondrion</location>
    </subcellularLocation>
</comment>
<dbReference type="AlphaFoldDB" id="A0A061ITX8"/>
<evidence type="ECO:0000259" key="6">
    <source>
        <dbReference type="Pfam" id="PF21343"/>
    </source>
</evidence>
<sequence>MSFFFFAYSTIIQYKIDRSLMMRRFVKSFGRIQCFRNVSYIGGLFNFKIVPEEMFPYPCRKLEGEEAENLQSVLESIRTNNNALGNLYGARIATEYGGLGLGHTAHALVYEELGNSCIDDLLTTIRHSGVCTHLLASTGAKDLKGKYLTAMSDGTIQMRWAIEEDGFGSDLSMNTTQAVMCDDGSYALTGQKRCNAAASATHFLLLAKTLTQKPSENGATVATRSSLFICEKGAPGLKIEGDNIVLEKTPVSDIVGVMGEGFKDVMIALFTEEYLYAVSLLGTMKRLVEELQSANTGTGVAELLPSFACAVYAMESALYALTANMDVPREDSLLECTLVSAFVQATTAQCLHRLELLKSPNTTIDNYFRQINKLLSLMESRDFLYATAVCCGVEDYGLFFQRASTLQMMQARALRFMGVRDRVPINDIAGASQIDEAVVKFGEAVEATFVKNGSQVPYQQLLLNRLGEAASLLYAASAVASRASMCLTKGLPSARLEGKMATAFIKFSVERAISLSEECCNIGKTADTVYKRIALEVCEDALQ</sequence>
<dbReference type="EMBL" id="AUPL01006293">
    <property type="protein sequence ID" value="ESL06039.1"/>
    <property type="molecule type" value="Genomic_DNA"/>
</dbReference>
<gene>
    <name evidence="7" type="ORF">TRSC58_06293</name>
</gene>
<dbReference type="InterPro" id="IPR049448">
    <property type="entry name" value="ACAD9/ACADV-like_C"/>
</dbReference>
<dbReference type="VEuPathDB" id="TriTrypDB:TRSC58_06293"/>
<dbReference type="InterPro" id="IPR009100">
    <property type="entry name" value="AcylCoA_DH/oxidase_NM_dom_sf"/>
</dbReference>
<dbReference type="Pfam" id="PF21343">
    <property type="entry name" value="ACAD9-ACADV_C"/>
    <property type="match status" value="1"/>
</dbReference>
<dbReference type="InterPro" id="IPR013786">
    <property type="entry name" value="AcylCoA_DH/ox_N"/>
</dbReference>
<comment type="caution">
    <text evidence="7">The sequence shown here is derived from an EMBL/GenBank/DDBJ whole genome shotgun (WGS) entry which is preliminary data.</text>
</comment>
<accession>A0A061ITX8</accession>
<dbReference type="GO" id="GO:0006552">
    <property type="term" value="P:L-leucine catabolic process"/>
    <property type="evidence" value="ECO:0007669"/>
    <property type="project" value="TreeGrafter"/>
</dbReference>
<proteinExistence type="predicted"/>
<keyword evidence="2" id="KW-0809">Transit peptide</keyword>
<evidence type="ECO:0000313" key="7">
    <source>
        <dbReference type="EMBL" id="ESL06039.1"/>
    </source>
</evidence>
<dbReference type="Pfam" id="PF02771">
    <property type="entry name" value="Acyl-CoA_dh_N"/>
    <property type="match status" value="1"/>
</dbReference>
<dbReference type="OrthoDB" id="2588832at2759"/>
<keyword evidence="8" id="KW-1185">Reference proteome</keyword>
<evidence type="ECO:0000256" key="3">
    <source>
        <dbReference type="ARBA" id="ARBA00023002"/>
    </source>
</evidence>
<dbReference type="InterPro" id="IPR037069">
    <property type="entry name" value="AcylCoA_DH/ox_N_sf"/>
</dbReference>
<dbReference type="InterPro" id="IPR046373">
    <property type="entry name" value="Acyl-CoA_Oxase/DH_mid-dom_sf"/>
</dbReference>
<organism evidence="7 8">
    <name type="scientific">Trypanosoma rangeli SC58</name>
    <dbReference type="NCBI Taxonomy" id="429131"/>
    <lineage>
        <taxon>Eukaryota</taxon>
        <taxon>Discoba</taxon>
        <taxon>Euglenozoa</taxon>
        <taxon>Kinetoplastea</taxon>
        <taxon>Metakinetoplastina</taxon>
        <taxon>Trypanosomatida</taxon>
        <taxon>Trypanosomatidae</taxon>
        <taxon>Trypanosoma</taxon>
        <taxon>Herpetosoma</taxon>
    </lineage>
</organism>
<keyword evidence="3" id="KW-0560">Oxidoreductase</keyword>
<dbReference type="GO" id="GO:0005739">
    <property type="term" value="C:mitochondrion"/>
    <property type="evidence" value="ECO:0007669"/>
    <property type="project" value="UniProtKB-SubCell"/>
</dbReference>
<evidence type="ECO:0000256" key="2">
    <source>
        <dbReference type="ARBA" id="ARBA00022946"/>
    </source>
</evidence>
<dbReference type="Gene3D" id="2.40.110.10">
    <property type="entry name" value="Butyryl-CoA Dehydrogenase, subunit A, domain 2"/>
    <property type="match status" value="1"/>
</dbReference>
<dbReference type="GO" id="GO:0008470">
    <property type="term" value="F:3-methylbutanoyl-CoA dehydrogenase activity"/>
    <property type="evidence" value="ECO:0007669"/>
    <property type="project" value="TreeGrafter"/>
</dbReference>
<dbReference type="Gene3D" id="1.20.140.10">
    <property type="entry name" value="Butyryl-CoA Dehydrogenase, subunit A, domain 3"/>
    <property type="match status" value="2"/>
</dbReference>
<reference evidence="7 8" key="1">
    <citation type="submission" date="2013-07" db="EMBL/GenBank/DDBJ databases">
        <authorList>
            <person name="Stoco P.H."/>
            <person name="Wagner G."/>
            <person name="Gerber A."/>
            <person name="Zaha A."/>
            <person name="Thompson C."/>
            <person name="Bartholomeu D.C."/>
            <person name="Luckemeyer D.D."/>
            <person name="Bahia D."/>
            <person name="Loreto E."/>
            <person name="Prestes E.B."/>
            <person name="Lima F.M."/>
            <person name="Rodrigues-Luiz G."/>
            <person name="Vallejo G.A."/>
            <person name="Filho J.F."/>
            <person name="Monteiro K.M."/>
            <person name="Tyler K.M."/>
            <person name="de Almeida L.G."/>
            <person name="Ortiz M.F."/>
            <person name="Siervo M.A."/>
            <person name="de Moraes M.H."/>
            <person name="Cunha O.L."/>
            <person name="Mendonca-Neto R."/>
            <person name="Silva R."/>
            <person name="Teixeira S.M."/>
            <person name="Murta S.M."/>
            <person name="Sincero T.C."/>
            <person name="Mendes T.A."/>
            <person name="Urmenyi T.P."/>
            <person name="Silva V.G."/>
            <person name="da Rocha W.D."/>
            <person name="Andersson B."/>
            <person name="Romanha A.J."/>
            <person name="Steindel M."/>
            <person name="de Vasconcelos A.T."/>
            <person name="Grisard E.C."/>
        </authorList>
    </citation>
    <scope>NUCLEOTIDE SEQUENCE [LARGE SCALE GENOMIC DNA]</scope>
    <source>
        <strain evidence="7 8">SC58</strain>
    </source>
</reference>
<dbReference type="Gene3D" id="1.10.540.10">
    <property type="entry name" value="Acyl-CoA dehydrogenase/oxidase, N-terminal domain"/>
    <property type="match status" value="1"/>
</dbReference>
<dbReference type="PANTHER" id="PTHR43884:SF35">
    <property type="entry name" value="DEHYDROGENASE, MITOCHONDRIAL, PUTATIVE-RELATED"/>
    <property type="match status" value="1"/>
</dbReference>
<name>A0A061ITX8_TRYRA</name>
<dbReference type="PANTHER" id="PTHR43884">
    <property type="entry name" value="ACYL-COA DEHYDROGENASE"/>
    <property type="match status" value="1"/>
</dbReference>
<protein>
    <submittedName>
        <fullName evidence="7">Acyl-CoA dehydrogenase, mitochondrial</fullName>
    </submittedName>
</protein>
<dbReference type="SUPFAM" id="SSF56645">
    <property type="entry name" value="Acyl-CoA dehydrogenase NM domain-like"/>
    <property type="match status" value="1"/>
</dbReference>